<sequence>MSEHITIGDIAPRVQYVADGIQADFTFPFPIFVEEDLELRVNGVPLNGGFEVVGAGLSEGGTVRFVEPPLPGTRLALRRRLRISRTTDFQDNAILRASALNDELDYQIAAMQDVAADVSDTLRFDPAEGSATTTLPLRGARANRVLGFDSVGAITLFDRNSTLLTAPFTGAIPTTVEDKLSQSLSTRDFGAVGDGVTDDTPALQAAMNAAAAAGRFLVIGEGSHRATQPLVLPGAAAGMIMRGAIVYAGPAGTTALTIGDGSATRNATKFYHGLRVIRAAISDWTNEGDIGLVLRNMDATQIEIRQVEGFTIGIRTLGEERGFEDSTLQLGRIINNKIGLDIHTATAAAWNTSVRYYGGHFAIASSLYPTQDRYGIRLSAEPGAYIAHNRHIFDAPGFELQAEGRPISGIPFLCQVSSRAVWARAIRMEGCSPYVARHTGPAQDHVYEIAWASQAYNVSVDYVGVTRVGAVVRTYHQGAAFREASRTVASVPCLRAARIRWSNTEWGFEKLACLSSNVAGSPTALAGYAFPGLSNFTFTDRGVILTVGRGLGFVADAHACREFALVIDADDPRMIVQCFDANMTLLTDADGTMVTASGQALIWNAAAKWWQGNVDMTDADLTRRQVVRLAPQVAYAIIGVARIGRDYEVRAMSLACDPGFAPSVLFGQPDLPHGARELTAEQSWDPPSIAADGTTQFNLPLTGARPGDFASASFSLATSGVVFLAQVGATDIVTVTAWNRSAAAIDLGAGIVRGRVVKA</sequence>
<accession>A0AAF1JVU5</accession>
<dbReference type="Proteomes" id="UP001196068">
    <property type="component" value="Unassembled WGS sequence"/>
</dbReference>
<evidence type="ECO:0000259" key="1">
    <source>
        <dbReference type="Pfam" id="PF12708"/>
    </source>
</evidence>
<organism evidence="2 3">
    <name type="scientific">Plastoroseomonas arctica</name>
    <dbReference type="NCBI Taxonomy" id="1509237"/>
    <lineage>
        <taxon>Bacteria</taxon>
        <taxon>Pseudomonadati</taxon>
        <taxon>Pseudomonadota</taxon>
        <taxon>Alphaproteobacteria</taxon>
        <taxon>Acetobacterales</taxon>
        <taxon>Acetobacteraceae</taxon>
        <taxon>Plastoroseomonas</taxon>
    </lineage>
</organism>
<reference evidence="2" key="2">
    <citation type="journal article" date="2021" name="Syst. Appl. Microbiol.">
        <title>Roseomonas hellenica sp. nov., isolated from roots of wild-growing Alkanna tinctoria.</title>
        <authorList>
            <person name="Rat A."/>
            <person name="Naranjo H.D."/>
            <person name="Lebbe L."/>
            <person name="Cnockaert M."/>
            <person name="Krigas N."/>
            <person name="Grigoriadou K."/>
            <person name="Maloupa E."/>
            <person name="Willems A."/>
        </authorList>
    </citation>
    <scope>NUCLEOTIDE SEQUENCE</scope>
    <source>
        <strain evidence="2">LMG 28251</strain>
    </source>
</reference>
<evidence type="ECO:0000313" key="3">
    <source>
        <dbReference type="Proteomes" id="UP001196068"/>
    </source>
</evidence>
<dbReference type="Pfam" id="PF12708">
    <property type="entry name" value="Pect-lyase_RHGA_epim"/>
    <property type="match status" value="1"/>
</dbReference>
<dbReference type="RefSeq" id="WP_211873616.1">
    <property type="nucleotide sequence ID" value="NZ_JAAEDH010000006.1"/>
</dbReference>
<dbReference type="GO" id="GO:0016787">
    <property type="term" value="F:hydrolase activity"/>
    <property type="evidence" value="ECO:0007669"/>
    <property type="project" value="UniProtKB-KW"/>
</dbReference>
<reference evidence="2" key="1">
    <citation type="submission" date="2020-01" db="EMBL/GenBank/DDBJ databases">
        <authorList>
            <person name="Rat A."/>
        </authorList>
    </citation>
    <scope>NUCLEOTIDE SEQUENCE</scope>
    <source>
        <strain evidence="2">LMG 28251</strain>
    </source>
</reference>
<dbReference type="InterPro" id="IPR024535">
    <property type="entry name" value="RHGA/B-epi-like_pectate_lyase"/>
</dbReference>
<dbReference type="Gene3D" id="2.160.20.10">
    <property type="entry name" value="Single-stranded right-handed beta-helix, Pectin lyase-like"/>
    <property type="match status" value="1"/>
</dbReference>
<keyword evidence="2" id="KW-0378">Hydrolase</keyword>
<protein>
    <submittedName>
        <fullName evidence="2">Hydrolase</fullName>
    </submittedName>
</protein>
<dbReference type="InterPro" id="IPR011050">
    <property type="entry name" value="Pectin_lyase_fold/virulence"/>
</dbReference>
<gene>
    <name evidence="2" type="ORF">GXW79_06840</name>
</gene>
<dbReference type="SUPFAM" id="SSF51126">
    <property type="entry name" value="Pectin lyase-like"/>
    <property type="match status" value="2"/>
</dbReference>
<name>A0AAF1JVU5_9PROT</name>
<keyword evidence="3" id="KW-1185">Reference proteome</keyword>
<dbReference type="InterPro" id="IPR012334">
    <property type="entry name" value="Pectin_lyas_fold"/>
</dbReference>
<feature type="domain" description="Rhamnogalacturonase A/B/Epimerase-like pectate lyase" evidence="1">
    <location>
        <begin position="185"/>
        <end position="303"/>
    </location>
</feature>
<dbReference type="EMBL" id="JAAEDH010000006">
    <property type="protein sequence ID" value="MBR0654790.1"/>
    <property type="molecule type" value="Genomic_DNA"/>
</dbReference>
<dbReference type="AlphaFoldDB" id="A0AAF1JVU5"/>
<evidence type="ECO:0000313" key="2">
    <source>
        <dbReference type="EMBL" id="MBR0654790.1"/>
    </source>
</evidence>
<comment type="caution">
    <text evidence="2">The sequence shown here is derived from an EMBL/GenBank/DDBJ whole genome shotgun (WGS) entry which is preliminary data.</text>
</comment>
<proteinExistence type="predicted"/>